<protein>
    <submittedName>
        <fullName evidence="2">Uncharacterized protein</fullName>
    </submittedName>
</protein>
<reference evidence="4 5" key="1">
    <citation type="submission" date="2015-12" db="EMBL/GenBank/DDBJ databases">
        <title>A stable core within a dynamic pangenome in Sulfolobus acidocaldarius.</title>
        <authorList>
            <person name="Anderson R."/>
            <person name="Kouris A."/>
            <person name="Seward C."/>
            <person name="Campbell K."/>
            <person name="Whitaker R."/>
        </authorList>
    </citation>
    <scope>NUCLEOTIDE SEQUENCE [LARGE SCALE GENOMIC DNA]</scope>
    <source>
        <strain evidence="2 5">GG12-C01-09</strain>
        <strain evidence="3 4">NG05B_CO5_07</strain>
    </source>
</reference>
<feature type="transmembrane region" description="Helical" evidence="1">
    <location>
        <begin position="34"/>
        <end position="58"/>
    </location>
</feature>
<proteinExistence type="predicted"/>
<feature type="transmembrane region" description="Helical" evidence="1">
    <location>
        <begin position="64"/>
        <end position="87"/>
    </location>
</feature>
<dbReference type="OrthoDB" id="34747at2157"/>
<dbReference type="Pfam" id="PF06157">
    <property type="entry name" value="DUF973"/>
    <property type="match status" value="1"/>
</dbReference>
<evidence type="ECO:0000256" key="1">
    <source>
        <dbReference type="SAM" id="Phobius"/>
    </source>
</evidence>
<sequence length="177" mass="18888">MANFLIKGKALYSSIVYNHMDTIYDSIKKLRDGVIFALLGVPIYLLAVFLLIVGIFMAPTSLNSASLIIGISVLAIAIIAIGLTRLYNGFVGLTPYMNNVGLGKIGTLLLVIPVVNAFATILIGVALYQVGEKFQNGLVKIGGILGAIPLGITTLVGFLLAYEGLGQLLKEFERKSK</sequence>
<dbReference type="EMBL" id="CP013694">
    <property type="protein sequence ID" value="ALU29902.1"/>
    <property type="molecule type" value="Genomic_DNA"/>
</dbReference>
<dbReference type="InterPro" id="IPR009321">
    <property type="entry name" value="DUF973"/>
</dbReference>
<dbReference type="Proteomes" id="UP000060043">
    <property type="component" value="Chromosome"/>
</dbReference>
<evidence type="ECO:0000313" key="5">
    <source>
        <dbReference type="Proteomes" id="UP000065473"/>
    </source>
</evidence>
<keyword evidence="1" id="KW-0812">Transmembrane</keyword>
<keyword evidence="1" id="KW-0472">Membrane</keyword>
<dbReference type="Proteomes" id="UP000065473">
    <property type="component" value="Chromosome"/>
</dbReference>
<dbReference type="AlphaFoldDB" id="A0A0U3FQ50"/>
<name>A0A0U3FQ50_9CREN</name>
<feature type="transmembrane region" description="Helical" evidence="1">
    <location>
        <begin position="108"/>
        <end position="129"/>
    </location>
</feature>
<organism evidence="2 5">
    <name type="scientific">Sulfolobus acidocaldarius</name>
    <dbReference type="NCBI Taxonomy" id="2285"/>
    <lineage>
        <taxon>Archaea</taxon>
        <taxon>Thermoproteota</taxon>
        <taxon>Thermoprotei</taxon>
        <taxon>Sulfolobales</taxon>
        <taxon>Sulfolobaceae</taxon>
        <taxon>Sulfolobus</taxon>
    </lineage>
</organism>
<evidence type="ECO:0000313" key="2">
    <source>
        <dbReference type="EMBL" id="ALU29902.1"/>
    </source>
</evidence>
<evidence type="ECO:0000313" key="3">
    <source>
        <dbReference type="EMBL" id="ALU32643.1"/>
    </source>
</evidence>
<keyword evidence="1" id="KW-1133">Transmembrane helix</keyword>
<accession>A0A0U3FQ50</accession>
<evidence type="ECO:0000313" key="4">
    <source>
        <dbReference type="Proteomes" id="UP000060043"/>
    </source>
</evidence>
<dbReference type="EMBL" id="CP013695">
    <property type="protein sequence ID" value="ALU32643.1"/>
    <property type="molecule type" value="Genomic_DNA"/>
</dbReference>
<gene>
    <name evidence="2" type="ORF">ATY89_08100</name>
    <name evidence="3" type="ORF">ATZ20_11120</name>
</gene>
<feature type="transmembrane region" description="Helical" evidence="1">
    <location>
        <begin position="141"/>
        <end position="162"/>
    </location>
</feature>